<evidence type="ECO:0000256" key="1">
    <source>
        <dbReference type="ARBA" id="ARBA00006475"/>
    </source>
</evidence>
<dbReference type="EMBL" id="JAXLQG010000009">
    <property type="protein sequence ID" value="KAK5535744.1"/>
    <property type="molecule type" value="Genomic_DNA"/>
</dbReference>
<dbReference type="SFLD" id="SFLDG01180">
    <property type="entry name" value="SUF1"/>
    <property type="match status" value="1"/>
</dbReference>
<dbReference type="Pfam" id="PF17172">
    <property type="entry name" value="GST_N_4"/>
    <property type="match status" value="1"/>
</dbReference>
<dbReference type="InterPro" id="IPR012336">
    <property type="entry name" value="Thioredoxin-like_fold"/>
</dbReference>
<protein>
    <recommendedName>
        <fullName evidence="6">Thioredoxin-like fold domain-containing protein</fullName>
    </recommendedName>
</protein>
<organism evidence="4 5">
    <name type="scientific">Vermiconidia calcicola</name>
    <dbReference type="NCBI Taxonomy" id="1690605"/>
    <lineage>
        <taxon>Eukaryota</taxon>
        <taxon>Fungi</taxon>
        <taxon>Dikarya</taxon>
        <taxon>Ascomycota</taxon>
        <taxon>Pezizomycotina</taxon>
        <taxon>Dothideomycetes</taxon>
        <taxon>Dothideomycetidae</taxon>
        <taxon>Mycosphaerellales</taxon>
        <taxon>Extremaceae</taxon>
        <taxon>Vermiconidia</taxon>
    </lineage>
</organism>
<reference evidence="4 5" key="1">
    <citation type="submission" date="2023-06" db="EMBL/GenBank/DDBJ databases">
        <title>Black Yeasts Isolated from many extreme environments.</title>
        <authorList>
            <person name="Coleine C."/>
            <person name="Stajich J.E."/>
            <person name="Selbmann L."/>
        </authorList>
    </citation>
    <scope>NUCLEOTIDE SEQUENCE [LARGE SCALE GENOMIC DNA]</scope>
    <source>
        <strain evidence="4 5">CCFEE 5887</strain>
    </source>
</reference>
<dbReference type="CDD" id="cd03193">
    <property type="entry name" value="GST_C_Metaxin"/>
    <property type="match status" value="1"/>
</dbReference>
<dbReference type="InterPro" id="IPR050931">
    <property type="entry name" value="Mito_Protein_Transport_Metaxin"/>
</dbReference>
<dbReference type="InterPro" id="IPR033468">
    <property type="entry name" value="Metaxin_GST"/>
</dbReference>
<evidence type="ECO:0000313" key="4">
    <source>
        <dbReference type="EMBL" id="KAK5535744.1"/>
    </source>
</evidence>
<dbReference type="InterPro" id="IPR036282">
    <property type="entry name" value="Glutathione-S-Trfase_C_sf"/>
</dbReference>
<accession>A0AAV9Q4F8</accession>
<proteinExistence type="inferred from homology"/>
<dbReference type="SFLD" id="SFLDG01200">
    <property type="entry name" value="SUF1.1"/>
    <property type="match status" value="1"/>
</dbReference>
<comment type="similarity">
    <text evidence="1">Belongs to the FAX family.</text>
</comment>
<feature type="domain" description="Thioredoxin-like fold" evidence="3">
    <location>
        <begin position="24"/>
        <end position="127"/>
    </location>
</feature>
<comment type="caution">
    <text evidence="4">The sequence shown here is derived from an EMBL/GenBank/DDBJ whole genome shotgun (WGS) entry which is preliminary data.</text>
</comment>
<dbReference type="PANTHER" id="PTHR12289:SF41">
    <property type="entry name" value="FAILED AXON CONNECTIONS-RELATED"/>
    <property type="match status" value="1"/>
</dbReference>
<dbReference type="InterPro" id="IPR040079">
    <property type="entry name" value="Glutathione_S-Trfase"/>
</dbReference>
<sequence length="261" mass="29921">MTTKPSQLILYRGWPGTGKYTWSPFVTKVEFRCRQGHLPYQAEVGGANGAPKGKIPYVDLRQLHGEASTTPDFLGDSRFIIQRLQSMGCLPDLNGNLSDEQKLNDLAIRALCEDKLYFYHMREKWLENFYVQRDKALWSIPYPMRIVIGYFVHRSIAHTLQGQGTGRFNDEELRALKTEIWEYVDNILAQRLQRVSVSEPAWILGGKDPTEADATLFGFIVSVLVSKSNPESQKLVKSFPNLIDYAGRIHDRFFPDYEKLA</sequence>
<gene>
    <name evidence="4" type="ORF">LTR25_005646</name>
</gene>
<dbReference type="InterPro" id="IPR026928">
    <property type="entry name" value="FAX/IsoI-like"/>
</dbReference>
<dbReference type="GO" id="GO:0005737">
    <property type="term" value="C:cytoplasm"/>
    <property type="evidence" value="ECO:0007669"/>
    <property type="project" value="TreeGrafter"/>
</dbReference>
<evidence type="ECO:0008006" key="6">
    <source>
        <dbReference type="Google" id="ProtNLM"/>
    </source>
</evidence>
<feature type="domain" description="Metaxin glutathione S-transferase" evidence="2">
    <location>
        <begin position="201"/>
        <end position="249"/>
    </location>
</feature>
<evidence type="ECO:0000313" key="5">
    <source>
        <dbReference type="Proteomes" id="UP001345827"/>
    </source>
</evidence>
<dbReference type="SUPFAM" id="SSF47616">
    <property type="entry name" value="GST C-terminal domain-like"/>
    <property type="match status" value="1"/>
</dbReference>
<evidence type="ECO:0000259" key="3">
    <source>
        <dbReference type="Pfam" id="PF17172"/>
    </source>
</evidence>
<dbReference type="Proteomes" id="UP001345827">
    <property type="component" value="Unassembled WGS sequence"/>
</dbReference>
<dbReference type="AlphaFoldDB" id="A0AAV9Q4F8"/>
<dbReference type="Pfam" id="PF17171">
    <property type="entry name" value="GST_C_6"/>
    <property type="match status" value="1"/>
</dbReference>
<dbReference type="SFLD" id="SFLDS00019">
    <property type="entry name" value="Glutathione_Transferase_(cytos"/>
    <property type="match status" value="1"/>
</dbReference>
<keyword evidence="5" id="KW-1185">Reference proteome</keyword>
<dbReference type="PANTHER" id="PTHR12289">
    <property type="entry name" value="METAXIN RELATED"/>
    <property type="match status" value="1"/>
</dbReference>
<name>A0AAV9Q4F8_9PEZI</name>
<evidence type="ECO:0000259" key="2">
    <source>
        <dbReference type="Pfam" id="PF17171"/>
    </source>
</evidence>